<evidence type="ECO:0000259" key="2">
    <source>
        <dbReference type="Pfam" id="PF07995"/>
    </source>
</evidence>
<dbReference type="Proteomes" id="UP000305760">
    <property type="component" value="Unassembled WGS sequence"/>
</dbReference>
<dbReference type="InterPro" id="IPR012938">
    <property type="entry name" value="Glc/Sorbosone_DH"/>
</dbReference>
<organism evidence="3 4">
    <name type="scientific">Arenimonas terrae</name>
    <dbReference type="NCBI Taxonomy" id="2546226"/>
    <lineage>
        <taxon>Bacteria</taxon>
        <taxon>Pseudomonadati</taxon>
        <taxon>Pseudomonadota</taxon>
        <taxon>Gammaproteobacteria</taxon>
        <taxon>Lysobacterales</taxon>
        <taxon>Lysobacteraceae</taxon>
        <taxon>Arenimonas</taxon>
    </lineage>
</organism>
<feature type="domain" description="Glucose/Sorbosone dehydrogenase" evidence="2">
    <location>
        <begin position="28"/>
        <end position="358"/>
    </location>
</feature>
<name>A0A5C4RX45_9GAMM</name>
<gene>
    <name evidence="3" type="ORF">E1B00_05675</name>
</gene>
<accession>A0A5C4RX45</accession>
<sequence length="397" mass="43114">MTTAQTGNVAIAPSSLGPLRVTTIVQGLQNPWALAFLPDGRALVTERPGRLRILDLATRTLSAPVSGLPGVWASGQGGLLDIALDPAFAQNQRIYFSYAEVGGNGLAGTAVARGRLVDLALQDVQVIFRQSPKLSSGNHFGSRLVFDDAGHLFVTLGENNVRITAQYLDHHQGKVVRLWPDGSIPSDNPFVDDPDALVDLWSYGHRNPQGAALNPWTRVLWTVEHGAMGGDEVNIPQAGRNYGWPIITHGLDYNGQPIPESTGTSAPGMEQPLHYWVPSIGPSGMAFYTGLQMQRWHGDLFVGALATQQLVRLDLDGDRVVGEERLLNGFGYRIRDVRNGPDGALYLLTDSSNGRVLKIEQGKNVWRPRTRSLPSPAPGQRLAPSPARRTTAPPRER</sequence>
<feature type="compositionally biased region" description="Low complexity" evidence="1">
    <location>
        <begin position="381"/>
        <end position="397"/>
    </location>
</feature>
<evidence type="ECO:0000313" key="3">
    <source>
        <dbReference type="EMBL" id="TNJ35853.1"/>
    </source>
</evidence>
<evidence type="ECO:0000256" key="1">
    <source>
        <dbReference type="SAM" id="MobiDB-lite"/>
    </source>
</evidence>
<protein>
    <submittedName>
        <fullName evidence="3">PQQ-dependent sugar dehydrogenase</fullName>
    </submittedName>
</protein>
<reference evidence="3 4" key="1">
    <citation type="submission" date="2019-03" db="EMBL/GenBank/DDBJ databases">
        <title>Arenimonas daejeonensis sp. nov., isolated from compost.</title>
        <authorList>
            <person name="Jeon C.O."/>
        </authorList>
    </citation>
    <scope>NUCLEOTIDE SEQUENCE [LARGE SCALE GENOMIC DNA]</scope>
    <source>
        <strain evidence="3 4">R29</strain>
    </source>
</reference>
<dbReference type="SUPFAM" id="SSF50952">
    <property type="entry name" value="Soluble quinoprotein glucose dehydrogenase"/>
    <property type="match status" value="1"/>
</dbReference>
<comment type="caution">
    <text evidence="3">The sequence shown here is derived from an EMBL/GenBank/DDBJ whole genome shotgun (WGS) entry which is preliminary data.</text>
</comment>
<dbReference type="PANTHER" id="PTHR19328:SF75">
    <property type="entry name" value="ALDOSE SUGAR DEHYDROGENASE YLII"/>
    <property type="match status" value="1"/>
</dbReference>
<dbReference type="InterPro" id="IPR011042">
    <property type="entry name" value="6-blade_b-propeller_TolB-like"/>
</dbReference>
<keyword evidence="4" id="KW-1185">Reference proteome</keyword>
<dbReference type="InterPro" id="IPR011041">
    <property type="entry name" value="Quinoprot_gluc/sorb_DH_b-prop"/>
</dbReference>
<proteinExistence type="predicted"/>
<dbReference type="EMBL" id="SMDR01000001">
    <property type="protein sequence ID" value="TNJ35853.1"/>
    <property type="molecule type" value="Genomic_DNA"/>
</dbReference>
<dbReference type="PANTHER" id="PTHR19328">
    <property type="entry name" value="HEDGEHOG-INTERACTING PROTEIN"/>
    <property type="match status" value="1"/>
</dbReference>
<dbReference type="Gene3D" id="2.120.10.30">
    <property type="entry name" value="TolB, C-terminal domain"/>
    <property type="match status" value="1"/>
</dbReference>
<dbReference type="OrthoDB" id="9770043at2"/>
<feature type="region of interest" description="Disordered" evidence="1">
    <location>
        <begin position="365"/>
        <end position="397"/>
    </location>
</feature>
<evidence type="ECO:0000313" key="4">
    <source>
        <dbReference type="Proteomes" id="UP000305760"/>
    </source>
</evidence>
<dbReference type="Pfam" id="PF07995">
    <property type="entry name" value="GSDH"/>
    <property type="match status" value="1"/>
</dbReference>
<dbReference type="AlphaFoldDB" id="A0A5C4RX45"/>